<dbReference type="AlphaFoldDB" id="A0A7S3MX02"/>
<evidence type="ECO:0000256" key="3">
    <source>
        <dbReference type="ARBA" id="ARBA00022980"/>
    </source>
</evidence>
<reference evidence="8" key="1">
    <citation type="submission" date="2021-01" db="EMBL/GenBank/DDBJ databases">
        <authorList>
            <person name="Corre E."/>
            <person name="Pelletier E."/>
            <person name="Niang G."/>
            <person name="Scheremetjew M."/>
            <person name="Finn R."/>
            <person name="Kale V."/>
            <person name="Holt S."/>
            <person name="Cochrane G."/>
            <person name="Meng A."/>
            <person name="Brown T."/>
            <person name="Cohen L."/>
        </authorList>
    </citation>
    <scope>NUCLEOTIDE SEQUENCE</scope>
    <source>
        <strain evidence="8">S3</strain>
    </source>
</reference>
<dbReference type="PANTHER" id="PTHR21396">
    <property type="entry name" value="39S RIBOSOMAL PROTEIN L43"/>
    <property type="match status" value="1"/>
</dbReference>
<dbReference type="InterPro" id="IPR007741">
    <property type="entry name" value="Ribosomal_mL43/mS25/NADH_DH"/>
</dbReference>
<keyword evidence="5" id="KW-0687">Ribonucleoprotein</keyword>
<comment type="similarity">
    <text evidence="2">Belongs to the mitochondrion-specific ribosomal protein mL43 family.</text>
</comment>
<evidence type="ECO:0000256" key="6">
    <source>
        <dbReference type="ARBA" id="ARBA00035188"/>
    </source>
</evidence>
<keyword evidence="4" id="KW-0496">Mitochondrion</keyword>
<dbReference type="Gene3D" id="3.40.30.10">
    <property type="entry name" value="Glutaredoxin"/>
    <property type="match status" value="1"/>
</dbReference>
<organism evidence="8">
    <name type="scientific">Strombidium inclinatum</name>
    <dbReference type="NCBI Taxonomy" id="197538"/>
    <lineage>
        <taxon>Eukaryota</taxon>
        <taxon>Sar</taxon>
        <taxon>Alveolata</taxon>
        <taxon>Ciliophora</taxon>
        <taxon>Intramacronucleata</taxon>
        <taxon>Spirotrichea</taxon>
        <taxon>Oligotrichia</taxon>
        <taxon>Strombidiidae</taxon>
        <taxon>Strombidium</taxon>
    </lineage>
</organism>
<evidence type="ECO:0000313" key="8">
    <source>
        <dbReference type="EMBL" id="CAE0325359.1"/>
    </source>
</evidence>
<evidence type="ECO:0000256" key="2">
    <source>
        <dbReference type="ARBA" id="ARBA00006073"/>
    </source>
</evidence>
<evidence type="ECO:0000256" key="4">
    <source>
        <dbReference type="ARBA" id="ARBA00023128"/>
    </source>
</evidence>
<proteinExistence type="inferred from homology"/>
<dbReference type="EMBL" id="HBIH01014561">
    <property type="protein sequence ID" value="CAE0325359.1"/>
    <property type="molecule type" value="Transcribed_RNA"/>
</dbReference>
<dbReference type="PANTHER" id="PTHR21396:SF2">
    <property type="entry name" value="LARGE RIBOSOMAL SUBUNIT PROTEIN ML43"/>
    <property type="match status" value="1"/>
</dbReference>
<dbReference type="InterPro" id="IPR036249">
    <property type="entry name" value="Thioredoxin-like_sf"/>
</dbReference>
<comment type="subcellular location">
    <subcellularLocation>
        <location evidence="1">Mitochondrion</location>
    </subcellularLocation>
</comment>
<keyword evidence="3" id="KW-0689">Ribosomal protein</keyword>
<dbReference type="GO" id="GO:0032543">
    <property type="term" value="P:mitochondrial translation"/>
    <property type="evidence" value="ECO:0007669"/>
    <property type="project" value="InterPro"/>
</dbReference>
<dbReference type="GO" id="GO:0005762">
    <property type="term" value="C:mitochondrial large ribosomal subunit"/>
    <property type="evidence" value="ECO:0007669"/>
    <property type="project" value="TreeGrafter"/>
</dbReference>
<protein>
    <recommendedName>
        <fullName evidence="6">Large ribosomal subunit protein mL43</fullName>
    </recommendedName>
</protein>
<evidence type="ECO:0000256" key="1">
    <source>
        <dbReference type="ARBA" id="ARBA00004173"/>
    </source>
</evidence>
<name>A0A7S3MX02_9SPIT</name>
<dbReference type="InterPro" id="IPR039927">
    <property type="entry name" value="Ribosomal_mL43"/>
</dbReference>
<feature type="domain" description="Ribosomal protein/NADH dehydrogenase" evidence="7">
    <location>
        <begin position="2"/>
        <end position="73"/>
    </location>
</feature>
<dbReference type="SUPFAM" id="SSF52833">
    <property type="entry name" value="Thioredoxin-like"/>
    <property type="match status" value="1"/>
</dbReference>
<dbReference type="SMART" id="SM00916">
    <property type="entry name" value="L51_S25_CI-B8"/>
    <property type="match status" value="1"/>
</dbReference>
<evidence type="ECO:0000259" key="7">
    <source>
        <dbReference type="SMART" id="SM00916"/>
    </source>
</evidence>
<dbReference type="GO" id="GO:0003735">
    <property type="term" value="F:structural constituent of ribosome"/>
    <property type="evidence" value="ECO:0007669"/>
    <property type="project" value="InterPro"/>
</dbReference>
<dbReference type="Pfam" id="PF05047">
    <property type="entry name" value="L51_S25_CI-B8"/>
    <property type="match status" value="1"/>
</dbReference>
<gene>
    <name evidence="8" type="ORF">SINC0208_LOCUS5984</name>
</gene>
<evidence type="ECO:0000256" key="5">
    <source>
        <dbReference type="ARBA" id="ARBA00023274"/>
    </source>
</evidence>
<sequence length="163" mass="18987">MGGSSAGLRQLLKSSELAGFMNENEHMNMEVYLKRGRHPYISQTYINGYVKEVPLRMKNKEDCFKHITMANEEFGRRPMDHNQHRVLGNPSIQIQGGWNTNEDRWQNYPKHLMEAKPSPPVSYFEPKPLKEVRDKKKNSDYFTKFMRKKFPLDHSVGTIGGTI</sequence>
<accession>A0A7S3MX02</accession>